<proteinExistence type="predicted"/>
<dbReference type="GO" id="GO:0003677">
    <property type="term" value="F:DNA binding"/>
    <property type="evidence" value="ECO:0007669"/>
    <property type="project" value="UniProtKB-UniRule"/>
</dbReference>
<dbReference type="Proteomes" id="UP000051955">
    <property type="component" value="Unassembled WGS sequence"/>
</dbReference>
<sequence length="195" mass="22220">MELTGYEDLRVQKTINGIYTAFEALICEKAYEKITVKALAERAQINKKTFYRYYPTLDDLLAEMQARYAKDYLDQIKTFQYPRDLAKSLRVFFTYSAAQGEAYDRITTSGRGSSYVGIRQQMIDQVMGTTWGASPEFKVLSDWQRAVLLTFIQQTGLTVYQQWIAGGKTVPLDEVIAAATALMQGGVNQYLQLNR</sequence>
<dbReference type="PANTHER" id="PTHR43479:SF11">
    <property type="entry name" value="ACREF_ENVCD OPERON REPRESSOR-RELATED"/>
    <property type="match status" value="1"/>
</dbReference>
<protein>
    <submittedName>
        <fullName evidence="4">Transcription regulator</fullName>
    </submittedName>
</protein>
<dbReference type="PATRIC" id="fig|1423715.3.peg.2541"/>
<dbReference type="PROSITE" id="PS50977">
    <property type="entry name" value="HTH_TETR_2"/>
    <property type="match status" value="1"/>
</dbReference>
<dbReference type="PANTHER" id="PTHR43479">
    <property type="entry name" value="ACREF/ENVCD OPERON REPRESSOR-RELATED"/>
    <property type="match status" value="1"/>
</dbReference>
<dbReference type="EMBL" id="AZDV01000005">
    <property type="protein sequence ID" value="KRK96002.1"/>
    <property type="molecule type" value="Genomic_DNA"/>
</dbReference>
<dbReference type="InterPro" id="IPR009057">
    <property type="entry name" value="Homeodomain-like_sf"/>
</dbReference>
<name>A0A0R1LUR5_9LACO</name>
<evidence type="ECO:0000259" key="3">
    <source>
        <dbReference type="PROSITE" id="PS50977"/>
    </source>
</evidence>
<evidence type="ECO:0000256" key="2">
    <source>
        <dbReference type="PROSITE-ProRule" id="PRU00335"/>
    </source>
</evidence>
<dbReference type="STRING" id="1423715.FD25_GL002463"/>
<keyword evidence="1 2" id="KW-0238">DNA-binding</keyword>
<evidence type="ECO:0000256" key="1">
    <source>
        <dbReference type="ARBA" id="ARBA00023125"/>
    </source>
</evidence>
<feature type="DNA-binding region" description="H-T-H motif" evidence="2">
    <location>
        <begin position="35"/>
        <end position="54"/>
    </location>
</feature>
<organism evidence="4 5">
    <name type="scientific">Levilactobacillus acidifarinae DSM 19394 = JCM 15949</name>
    <dbReference type="NCBI Taxonomy" id="1423715"/>
    <lineage>
        <taxon>Bacteria</taxon>
        <taxon>Bacillati</taxon>
        <taxon>Bacillota</taxon>
        <taxon>Bacilli</taxon>
        <taxon>Lactobacillales</taxon>
        <taxon>Lactobacillaceae</taxon>
        <taxon>Levilactobacillus</taxon>
    </lineage>
</organism>
<dbReference type="OrthoDB" id="9810250at2"/>
<gene>
    <name evidence="4" type="ORF">FD25_GL002463</name>
</gene>
<evidence type="ECO:0000313" key="5">
    <source>
        <dbReference type="Proteomes" id="UP000051955"/>
    </source>
</evidence>
<dbReference type="SUPFAM" id="SSF46689">
    <property type="entry name" value="Homeodomain-like"/>
    <property type="match status" value="1"/>
</dbReference>
<dbReference type="AlphaFoldDB" id="A0A0R1LUR5"/>
<evidence type="ECO:0000313" key="4">
    <source>
        <dbReference type="EMBL" id="KRK96002.1"/>
    </source>
</evidence>
<dbReference type="RefSeq" id="WP_057801323.1">
    <property type="nucleotide sequence ID" value="NZ_AZDV01000005.1"/>
</dbReference>
<reference evidence="4 5" key="1">
    <citation type="journal article" date="2015" name="Genome Announc.">
        <title>Expanding the biotechnology potential of lactobacilli through comparative genomics of 213 strains and associated genera.</title>
        <authorList>
            <person name="Sun Z."/>
            <person name="Harris H.M."/>
            <person name="McCann A."/>
            <person name="Guo C."/>
            <person name="Argimon S."/>
            <person name="Zhang W."/>
            <person name="Yang X."/>
            <person name="Jeffery I.B."/>
            <person name="Cooney J.C."/>
            <person name="Kagawa T.F."/>
            <person name="Liu W."/>
            <person name="Song Y."/>
            <person name="Salvetti E."/>
            <person name="Wrobel A."/>
            <person name="Rasinkangas P."/>
            <person name="Parkhill J."/>
            <person name="Rea M.C."/>
            <person name="O'Sullivan O."/>
            <person name="Ritari J."/>
            <person name="Douillard F.P."/>
            <person name="Paul Ross R."/>
            <person name="Yang R."/>
            <person name="Briner A.E."/>
            <person name="Felis G.E."/>
            <person name="de Vos W.M."/>
            <person name="Barrangou R."/>
            <person name="Klaenhammer T.R."/>
            <person name="Caufield P.W."/>
            <person name="Cui Y."/>
            <person name="Zhang H."/>
            <person name="O'Toole P.W."/>
        </authorList>
    </citation>
    <scope>NUCLEOTIDE SEQUENCE [LARGE SCALE GENOMIC DNA]</scope>
    <source>
        <strain evidence="4 5">DSM 19394</strain>
    </source>
</reference>
<accession>A0A0R1LUR5</accession>
<keyword evidence="5" id="KW-1185">Reference proteome</keyword>
<comment type="caution">
    <text evidence="4">The sequence shown here is derived from an EMBL/GenBank/DDBJ whole genome shotgun (WGS) entry which is preliminary data.</text>
</comment>
<dbReference type="InterPro" id="IPR001647">
    <property type="entry name" value="HTH_TetR"/>
</dbReference>
<dbReference type="Gene3D" id="1.10.357.10">
    <property type="entry name" value="Tetracycline Repressor, domain 2"/>
    <property type="match status" value="1"/>
</dbReference>
<dbReference type="Pfam" id="PF00440">
    <property type="entry name" value="TetR_N"/>
    <property type="match status" value="1"/>
</dbReference>
<feature type="domain" description="HTH tetR-type" evidence="3">
    <location>
        <begin position="12"/>
        <end position="72"/>
    </location>
</feature>
<dbReference type="InterPro" id="IPR050624">
    <property type="entry name" value="HTH-type_Tx_Regulator"/>
</dbReference>